<gene>
    <name evidence="4" type="ORF">MMAD_15670</name>
</gene>
<dbReference type="GO" id="GO:0006355">
    <property type="term" value="P:regulation of DNA-templated transcription"/>
    <property type="evidence" value="ECO:0007669"/>
    <property type="project" value="InterPro"/>
</dbReference>
<sequence>MHAGIRAWCSEATPPVHVAANYLSADAFLANHSQPTDDVDVVVLDLELRSRRPAFDALERIVDAGHRVIVYSHIDQGEVILRCLDLGALSYLVKSEGRRHLLDAIHAACSDTPFVGPRMAGAMCQDAREGRPHLGARETEVLVAWFQTENKDLVGRQLHIEATTVRTHLQRVRAKYAAAGRPAPTKAALVARAVQDGIISINDL</sequence>
<dbReference type="Gene3D" id="3.40.50.2300">
    <property type="match status" value="1"/>
</dbReference>
<accession>A0A7I7XCV0</accession>
<dbReference type="InterPro" id="IPR039420">
    <property type="entry name" value="WalR-like"/>
</dbReference>
<dbReference type="Gene3D" id="1.10.10.10">
    <property type="entry name" value="Winged helix-like DNA-binding domain superfamily/Winged helix DNA-binding domain"/>
    <property type="match status" value="1"/>
</dbReference>
<dbReference type="PROSITE" id="PS50110">
    <property type="entry name" value="RESPONSE_REGULATORY"/>
    <property type="match status" value="1"/>
</dbReference>
<dbReference type="KEGG" id="mmag:MMAD_15670"/>
<dbReference type="PANTHER" id="PTHR43214:SF43">
    <property type="entry name" value="TWO-COMPONENT RESPONSE REGULATOR"/>
    <property type="match status" value="1"/>
</dbReference>
<dbReference type="SUPFAM" id="SSF46894">
    <property type="entry name" value="C-terminal effector domain of the bipartite response regulators"/>
    <property type="match status" value="1"/>
</dbReference>
<reference evidence="4 5" key="1">
    <citation type="journal article" date="2019" name="Emerg. Microbes Infect.">
        <title>Comprehensive subspecies identification of 175 nontuberculous mycobacteria species based on 7547 genomic profiles.</title>
        <authorList>
            <person name="Matsumoto Y."/>
            <person name="Kinjo T."/>
            <person name="Motooka D."/>
            <person name="Nabeya D."/>
            <person name="Jung N."/>
            <person name="Uechi K."/>
            <person name="Horii T."/>
            <person name="Iida T."/>
            <person name="Fujita J."/>
            <person name="Nakamura S."/>
        </authorList>
    </citation>
    <scope>NUCLEOTIDE SEQUENCE [LARGE SCALE GENOMIC DNA]</scope>
    <source>
        <strain evidence="4 5">JCM 13574</strain>
    </source>
</reference>
<evidence type="ECO:0000259" key="3">
    <source>
        <dbReference type="PROSITE" id="PS50110"/>
    </source>
</evidence>
<keyword evidence="5" id="KW-1185">Reference proteome</keyword>
<dbReference type="Pfam" id="PF00196">
    <property type="entry name" value="GerE"/>
    <property type="match status" value="1"/>
</dbReference>
<dbReference type="GO" id="GO:0003677">
    <property type="term" value="F:DNA binding"/>
    <property type="evidence" value="ECO:0007669"/>
    <property type="project" value="UniProtKB-KW"/>
</dbReference>
<feature type="domain" description="Response regulatory" evidence="3">
    <location>
        <begin position="1"/>
        <end position="109"/>
    </location>
</feature>
<proteinExistence type="predicted"/>
<dbReference type="Proteomes" id="UP000466517">
    <property type="component" value="Chromosome"/>
</dbReference>
<dbReference type="SMART" id="SM00448">
    <property type="entry name" value="REC"/>
    <property type="match status" value="1"/>
</dbReference>
<dbReference type="InterPro" id="IPR016032">
    <property type="entry name" value="Sig_transdc_resp-reg_C-effctor"/>
</dbReference>
<keyword evidence="1" id="KW-0238">DNA-binding</keyword>
<evidence type="ECO:0000313" key="5">
    <source>
        <dbReference type="Proteomes" id="UP000466517"/>
    </source>
</evidence>
<organism evidence="4 5">
    <name type="scientific">Mycolicibacterium madagascariense</name>
    <dbReference type="NCBI Taxonomy" id="212765"/>
    <lineage>
        <taxon>Bacteria</taxon>
        <taxon>Bacillati</taxon>
        <taxon>Actinomycetota</taxon>
        <taxon>Actinomycetes</taxon>
        <taxon>Mycobacteriales</taxon>
        <taxon>Mycobacteriaceae</taxon>
        <taxon>Mycolicibacterium</taxon>
    </lineage>
</organism>
<dbReference type="InterPro" id="IPR011006">
    <property type="entry name" value="CheY-like_superfamily"/>
</dbReference>
<evidence type="ECO:0000256" key="1">
    <source>
        <dbReference type="ARBA" id="ARBA00023125"/>
    </source>
</evidence>
<protein>
    <recommendedName>
        <fullName evidence="3">Response regulatory domain-containing protein</fullName>
    </recommendedName>
</protein>
<dbReference type="InterPro" id="IPR036388">
    <property type="entry name" value="WH-like_DNA-bd_sf"/>
</dbReference>
<feature type="modified residue" description="4-aspartylphosphate" evidence="2">
    <location>
        <position position="45"/>
    </location>
</feature>
<name>A0A7I7XCV0_9MYCO</name>
<dbReference type="PANTHER" id="PTHR43214">
    <property type="entry name" value="TWO-COMPONENT RESPONSE REGULATOR"/>
    <property type="match status" value="1"/>
</dbReference>
<evidence type="ECO:0000313" key="4">
    <source>
        <dbReference type="EMBL" id="BBZ27272.1"/>
    </source>
</evidence>
<keyword evidence="2" id="KW-0597">Phosphoprotein</keyword>
<dbReference type="InterPro" id="IPR001789">
    <property type="entry name" value="Sig_transdc_resp-reg_receiver"/>
</dbReference>
<dbReference type="SUPFAM" id="SSF52172">
    <property type="entry name" value="CheY-like"/>
    <property type="match status" value="1"/>
</dbReference>
<dbReference type="InterPro" id="IPR000792">
    <property type="entry name" value="Tscrpt_reg_LuxR_C"/>
</dbReference>
<dbReference type="GO" id="GO:0000160">
    <property type="term" value="P:phosphorelay signal transduction system"/>
    <property type="evidence" value="ECO:0007669"/>
    <property type="project" value="InterPro"/>
</dbReference>
<dbReference type="EMBL" id="AP022610">
    <property type="protein sequence ID" value="BBZ27272.1"/>
    <property type="molecule type" value="Genomic_DNA"/>
</dbReference>
<evidence type="ECO:0000256" key="2">
    <source>
        <dbReference type="PROSITE-ProRule" id="PRU00169"/>
    </source>
</evidence>
<dbReference type="AlphaFoldDB" id="A0A7I7XCV0"/>